<evidence type="ECO:0000256" key="2">
    <source>
        <dbReference type="SAM" id="MobiDB-lite"/>
    </source>
</evidence>
<organism evidence="3 4">
    <name type="scientific">Chrysochromulina tobinii</name>
    <dbReference type="NCBI Taxonomy" id="1460289"/>
    <lineage>
        <taxon>Eukaryota</taxon>
        <taxon>Haptista</taxon>
        <taxon>Haptophyta</taxon>
        <taxon>Prymnesiophyceae</taxon>
        <taxon>Prymnesiales</taxon>
        <taxon>Chrysochromulinaceae</taxon>
        <taxon>Chrysochromulina</taxon>
    </lineage>
</organism>
<reference evidence="4" key="1">
    <citation type="journal article" date="2015" name="PLoS Genet.">
        <title>Genome Sequence and Transcriptome Analyses of Chrysochromulina tobin: Metabolic Tools for Enhanced Algal Fitness in the Prominent Order Prymnesiales (Haptophyceae).</title>
        <authorList>
            <person name="Hovde B.T."/>
            <person name="Deodato C.R."/>
            <person name="Hunsperger H.M."/>
            <person name="Ryken S.A."/>
            <person name="Yost W."/>
            <person name="Jha R.K."/>
            <person name="Patterson J."/>
            <person name="Monnat R.J. Jr."/>
            <person name="Barlow S.B."/>
            <person name="Starkenburg S.R."/>
            <person name="Cattolico R.A."/>
        </authorList>
    </citation>
    <scope>NUCLEOTIDE SEQUENCE</scope>
    <source>
        <strain evidence="4">CCMP291</strain>
    </source>
</reference>
<feature type="coiled-coil region" evidence="1">
    <location>
        <begin position="248"/>
        <end position="275"/>
    </location>
</feature>
<evidence type="ECO:0000313" key="3">
    <source>
        <dbReference type="EMBL" id="KOO35916.1"/>
    </source>
</evidence>
<keyword evidence="4" id="KW-1185">Reference proteome</keyword>
<accession>A0A0M0KAP5</accession>
<protein>
    <submittedName>
        <fullName evidence="3">Uncharacterized protein</fullName>
    </submittedName>
</protein>
<dbReference type="EMBL" id="JWZX01000702">
    <property type="protein sequence ID" value="KOO35916.1"/>
    <property type="molecule type" value="Genomic_DNA"/>
</dbReference>
<feature type="region of interest" description="Disordered" evidence="2">
    <location>
        <begin position="168"/>
        <end position="190"/>
    </location>
</feature>
<feature type="compositionally biased region" description="Low complexity" evidence="2">
    <location>
        <begin position="168"/>
        <end position="181"/>
    </location>
</feature>
<dbReference type="AlphaFoldDB" id="A0A0M0KAP5"/>
<comment type="caution">
    <text evidence="3">The sequence shown here is derived from an EMBL/GenBank/DDBJ whole genome shotgun (WGS) entry which is preliminary data.</text>
</comment>
<dbReference type="Proteomes" id="UP000037460">
    <property type="component" value="Unassembled WGS sequence"/>
</dbReference>
<sequence>MDQFGEAYDDGSPEFSARARGQVRAKAALLEVSESTTARLRTELSEVSVAAAAAERALQAALAEAHAAVEELRLRLNDAEAEASHQRATADDLRSALAALTLEYHGVCAQLRAADEAKRNRGAALDDARAATLASEAERATLQSLLDEERSGLTLKRLEQLLTSPYAPASSAASATQATVPSPSPEAVDAPLPAAVGARLADLARTTEKRVQAAEAEAARLQLALNSAPTAEALSAQAQAANDARAVARALGMQLKEAARERRQAEAAAAAACERAGAAEAEREALSQCLTSAGVSLPEAAAAATPAAPAARSLASFV</sequence>
<evidence type="ECO:0000256" key="1">
    <source>
        <dbReference type="SAM" id="Coils"/>
    </source>
</evidence>
<proteinExistence type="predicted"/>
<name>A0A0M0KAP5_9EUKA</name>
<evidence type="ECO:0000313" key="4">
    <source>
        <dbReference type="Proteomes" id="UP000037460"/>
    </source>
</evidence>
<gene>
    <name evidence="3" type="ORF">Ctob_011383</name>
</gene>
<feature type="coiled-coil region" evidence="1">
    <location>
        <begin position="51"/>
        <end position="96"/>
    </location>
</feature>
<keyword evidence="1" id="KW-0175">Coiled coil</keyword>